<dbReference type="RefSeq" id="WP_006996005.1">
    <property type="nucleotide sequence ID" value="NC_014922.1"/>
</dbReference>
<dbReference type="SUPFAM" id="SSF51197">
    <property type="entry name" value="Clavaminate synthase-like"/>
    <property type="match status" value="1"/>
</dbReference>
<dbReference type="EMBL" id="FQ670204">
    <property type="protein sequence ID" value="CBY87129.1"/>
    <property type="molecule type" value="Genomic_DNA"/>
</dbReference>
<gene>
    <name evidence="3" type="ORF">HICON_17210</name>
</gene>
<sequence>MVSYCLSLGVYPVVYEGENEGKLLRHVVPKQGLENQIISYGSNETFFPHVDNPDLRLREEDMFNDVPTYIPDTLTLLCLKQQEGVATSILLLSDVLKDLAEEEKSLLEESKFIIKRPASFAGEAEVRDVPLLMKCKDGSYISRFDYHNIDTESPKHKVVLEKFKKSAIDQDKWISLYLKPGEIVTFDNQKTLHTRNGFKAKFDGNDRWLIRLFGTYDKPLKEYFVSSECNHHLRTK</sequence>
<dbReference type="Pfam" id="PF02668">
    <property type="entry name" value="TauD"/>
    <property type="match status" value="1"/>
</dbReference>
<dbReference type="InterPro" id="IPR042098">
    <property type="entry name" value="TauD-like_sf"/>
</dbReference>
<protein>
    <recommendedName>
        <fullName evidence="2">TauD/TfdA-like domain-containing protein</fullName>
    </recommendedName>
</protein>
<evidence type="ECO:0000313" key="4">
    <source>
        <dbReference type="Proteomes" id="UP000006797"/>
    </source>
</evidence>
<dbReference type="KEGG" id="hil:HICON_17210"/>
<organism evidence="3 4">
    <name type="scientific">Haemophilus influenzae F3047</name>
    <dbReference type="NCBI Taxonomy" id="935897"/>
    <lineage>
        <taxon>Bacteria</taxon>
        <taxon>Pseudomonadati</taxon>
        <taxon>Pseudomonadota</taxon>
        <taxon>Gammaproteobacteria</taxon>
        <taxon>Pasteurellales</taxon>
        <taxon>Pasteurellaceae</taxon>
        <taxon>Haemophilus</taxon>
    </lineage>
</organism>
<evidence type="ECO:0000256" key="1">
    <source>
        <dbReference type="ARBA" id="ARBA00023002"/>
    </source>
</evidence>
<feature type="domain" description="TauD/TfdA-like" evidence="2">
    <location>
        <begin position="139"/>
        <end position="212"/>
    </location>
</feature>
<evidence type="ECO:0000313" key="3">
    <source>
        <dbReference type="EMBL" id="CBY87129.1"/>
    </source>
</evidence>
<proteinExistence type="predicted"/>
<dbReference type="AlphaFoldDB" id="A0AAV2U3Q4"/>
<accession>A0AAV2U3Q4</accession>
<name>A0AAV2U3Q4_HAEIF</name>
<dbReference type="InterPro" id="IPR003819">
    <property type="entry name" value="TauD/TfdA-like"/>
</dbReference>
<reference evidence="3 4" key="1">
    <citation type="journal article" date="2012" name="Emerg. Infect. Dis.">
        <title>Lineage-specific Virulence Determinants of Haemophilus influenzae Biogroup aegyptius.</title>
        <authorList>
            <person name="Strouts F.R."/>
            <person name="Power P."/>
            <person name="Croucher N.J."/>
            <person name="Corton N."/>
            <person name="van Tonder A."/>
            <person name="Quail M.A."/>
            <person name="Langford P.R."/>
            <person name="Hudson M.J."/>
            <person name="Parkhill J."/>
            <person name="Kroll J.S."/>
            <person name="Bentley S.D."/>
        </authorList>
    </citation>
    <scope>NUCLEOTIDE SEQUENCE [LARGE SCALE GENOMIC DNA]</scope>
    <source>
        <strain evidence="3 4">F3047</strain>
    </source>
</reference>
<dbReference type="GO" id="GO:0016706">
    <property type="term" value="F:2-oxoglutarate-dependent dioxygenase activity"/>
    <property type="evidence" value="ECO:0007669"/>
    <property type="project" value="UniProtKB-ARBA"/>
</dbReference>
<dbReference type="Gene3D" id="3.60.130.10">
    <property type="entry name" value="Clavaminate synthase-like"/>
    <property type="match status" value="1"/>
</dbReference>
<dbReference type="Proteomes" id="UP000006797">
    <property type="component" value="Chromosome"/>
</dbReference>
<evidence type="ECO:0000259" key="2">
    <source>
        <dbReference type="Pfam" id="PF02668"/>
    </source>
</evidence>
<keyword evidence="1" id="KW-0560">Oxidoreductase</keyword>